<dbReference type="EMBL" id="JAADZU010000057">
    <property type="protein sequence ID" value="NDK91134.1"/>
    <property type="molecule type" value="Genomic_DNA"/>
</dbReference>
<organism evidence="3 4">
    <name type="scientific">Gordonia desulfuricans</name>
    <dbReference type="NCBI Taxonomy" id="89051"/>
    <lineage>
        <taxon>Bacteria</taxon>
        <taxon>Bacillati</taxon>
        <taxon>Actinomycetota</taxon>
        <taxon>Actinomycetes</taxon>
        <taxon>Mycobacteriales</taxon>
        <taxon>Gordoniaceae</taxon>
        <taxon>Gordonia</taxon>
    </lineage>
</organism>
<gene>
    <name evidence="3" type="ORF">GYA93_16310</name>
</gene>
<evidence type="ECO:0000313" key="4">
    <source>
        <dbReference type="Proteomes" id="UP000466307"/>
    </source>
</evidence>
<evidence type="ECO:0000256" key="1">
    <source>
        <dbReference type="ARBA" id="ARBA00023004"/>
    </source>
</evidence>
<dbReference type="GO" id="GO:0046914">
    <property type="term" value="F:transition metal ion binding"/>
    <property type="evidence" value="ECO:0007669"/>
    <property type="project" value="InterPro"/>
</dbReference>
<dbReference type="AlphaFoldDB" id="A0A7K3LS73"/>
<dbReference type="PANTHER" id="PTHR42954:SF2">
    <property type="entry name" value="FE(2+) TRANSPORT PROTEIN A"/>
    <property type="match status" value="1"/>
</dbReference>
<dbReference type="SMART" id="SM00899">
    <property type="entry name" value="FeoA"/>
    <property type="match status" value="1"/>
</dbReference>
<dbReference type="Proteomes" id="UP000466307">
    <property type="component" value="Unassembled WGS sequence"/>
</dbReference>
<name>A0A7K3LS73_9ACTN</name>
<reference evidence="3 4" key="1">
    <citation type="submission" date="2020-01" db="EMBL/GenBank/DDBJ databases">
        <title>Investigation of new actinobacteria for the biodesulphurisation of diesel fuel.</title>
        <authorList>
            <person name="Athi Narayanan S.M."/>
        </authorList>
    </citation>
    <scope>NUCLEOTIDE SEQUENCE [LARGE SCALE GENOMIC DNA]</scope>
    <source>
        <strain evidence="3 4">213E</strain>
    </source>
</reference>
<sequence length="96" mass="10285">MTTPDLTITTPLADLPISASARILGFTDTCPDAVRRRLAGLGFVPGIEVVKMRRAPLGSPCVYRVMSYEICLRAREAAYIECTPTAVDDAVDGGRA</sequence>
<dbReference type="InterPro" id="IPR007167">
    <property type="entry name" value="Fe-transptr_FeoA-like"/>
</dbReference>
<dbReference type="InterPro" id="IPR038157">
    <property type="entry name" value="FeoA_core_dom"/>
</dbReference>
<evidence type="ECO:0000259" key="2">
    <source>
        <dbReference type="SMART" id="SM00899"/>
    </source>
</evidence>
<accession>A0A7K3LS73</accession>
<feature type="domain" description="Ferrous iron transporter FeoA-like" evidence="2">
    <location>
        <begin position="10"/>
        <end position="84"/>
    </location>
</feature>
<keyword evidence="1" id="KW-0408">Iron</keyword>
<keyword evidence="4" id="KW-1185">Reference proteome</keyword>
<comment type="caution">
    <text evidence="3">The sequence shown here is derived from an EMBL/GenBank/DDBJ whole genome shotgun (WGS) entry which is preliminary data.</text>
</comment>
<protein>
    <submittedName>
        <fullName evidence="3">Ferrous iron transport protein A</fullName>
    </submittedName>
</protein>
<dbReference type="PANTHER" id="PTHR42954">
    <property type="entry name" value="FE(2+) TRANSPORT PROTEIN A"/>
    <property type="match status" value="1"/>
</dbReference>
<proteinExistence type="predicted"/>
<dbReference type="RefSeq" id="WP_059036770.1">
    <property type="nucleotide sequence ID" value="NZ_JAADZU010000057.1"/>
</dbReference>
<evidence type="ECO:0000313" key="3">
    <source>
        <dbReference type="EMBL" id="NDK91134.1"/>
    </source>
</evidence>
<dbReference type="Gene3D" id="2.30.30.90">
    <property type="match status" value="1"/>
</dbReference>
<dbReference type="InterPro" id="IPR008988">
    <property type="entry name" value="Transcriptional_repressor_C"/>
</dbReference>
<dbReference type="SUPFAM" id="SSF50037">
    <property type="entry name" value="C-terminal domain of transcriptional repressors"/>
    <property type="match status" value="1"/>
</dbReference>
<dbReference type="Pfam" id="PF04023">
    <property type="entry name" value="FeoA"/>
    <property type="match status" value="1"/>
</dbReference>
<dbReference type="InterPro" id="IPR052713">
    <property type="entry name" value="FeoA"/>
</dbReference>